<protein>
    <submittedName>
        <fullName evidence="7">Chemotaxis protein</fullName>
    </submittedName>
</protein>
<dbReference type="SUPFAM" id="SSF58104">
    <property type="entry name" value="Methyl-accepting chemotaxis protein (MCP) signaling domain"/>
    <property type="match status" value="1"/>
</dbReference>
<dbReference type="GO" id="GO:0016020">
    <property type="term" value="C:membrane"/>
    <property type="evidence" value="ECO:0007669"/>
    <property type="project" value="UniProtKB-SubCell"/>
</dbReference>
<dbReference type="EMBL" id="CP022187">
    <property type="protein sequence ID" value="AWI76508.1"/>
    <property type="molecule type" value="Genomic_DNA"/>
</dbReference>
<dbReference type="SMART" id="SM00283">
    <property type="entry name" value="MA"/>
    <property type="match status" value="1"/>
</dbReference>
<keyword evidence="2 4" id="KW-0807">Transducer</keyword>
<feature type="transmembrane region" description="Helical" evidence="5">
    <location>
        <begin position="112"/>
        <end position="135"/>
    </location>
</feature>
<comment type="similarity">
    <text evidence="3">Belongs to the methyl-accepting chemotaxis (MCP) protein family.</text>
</comment>
<comment type="subcellular location">
    <subcellularLocation>
        <location evidence="1">Membrane</location>
    </subcellularLocation>
</comment>
<evidence type="ECO:0000313" key="8">
    <source>
        <dbReference type="Proteomes" id="UP000244930"/>
    </source>
</evidence>
<gene>
    <name evidence="7" type="ORF">CEW83_15865</name>
</gene>
<evidence type="ECO:0000313" key="7">
    <source>
        <dbReference type="EMBL" id="AWI76508.1"/>
    </source>
</evidence>
<dbReference type="Gene3D" id="1.10.287.950">
    <property type="entry name" value="Methyl-accepting chemotaxis protein"/>
    <property type="match status" value="1"/>
</dbReference>
<proteinExistence type="inferred from homology"/>
<dbReference type="GO" id="GO:0007165">
    <property type="term" value="P:signal transduction"/>
    <property type="evidence" value="ECO:0007669"/>
    <property type="project" value="UniProtKB-KW"/>
</dbReference>
<keyword evidence="5" id="KW-0472">Membrane</keyword>
<evidence type="ECO:0000256" key="3">
    <source>
        <dbReference type="ARBA" id="ARBA00029447"/>
    </source>
</evidence>
<dbReference type="RefSeq" id="WP_108950207.1">
    <property type="nucleotide sequence ID" value="NZ_CP022187.1"/>
</dbReference>
<keyword evidence="5" id="KW-1133">Transmembrane helix</keyword>
<evidence type="ECO:0000256" key="4">
    <source>
        <dbReference type="PROSITE-ProRule" id="PRU00284"/>
    </source>
</evidence>
<dbReference type="KEGG" id="acom:CEW83_15865"/>
<dbReference type="Proteomes" id="UP000244930">
    <property type="component" value="Chromosome"/>
</dbReference>
<dbReference type="Pfam" id="PF00015">
    <property type="entry name" value="MCPsignal"/>
    <property type="match status" value="1"/>
</dbReference>
<feature type="transmembrane region" description="Helical" evidence="5">
    <location>
        <begin position="147"/>
        <end position="166"/>
    </location>
</feature>
<dbReference type="FunFam" id="1.10.287.950:FF:000001">
    <property type="entry name" value="Methyl-accepting chemotaxis sensory transducer"/>
    <property type="match status" value="1"/>
</dbReference>
<keyword evidence="8" id="KW-1185">Reference proteome</keyword>
<dbReference type="InterPro" id="IPR004089">
    <property type="entry name" value="MCPsignal_dom"/>
</dbReference>
<organism evidence="7 8">
    <name type="scientific">Parazoarcus communis</name>
    <dbReference type="NCBI Taxonomy" id="41977"/>
    <lineage>
        <taxon>Bacteria</taxon>
        <taxon>Pseudomonadati</taxon>
        <taxon>Pseudomonadota</taxon>
        <taxon>Betaproteobacteria</taxon>
        <taxon>Rhodocyclales</taxon>
        <taxon>Zoogloeaceae</taxon>
        <taxon>Parazoarcus</taxon>
    </lineage>
</organism>
<feature type="transmembrane region" description="Helical" evidence="5">
    <location>
        <begin position="64"/>
        <end position="82"/>
    </location>
</feature>
<feature type="transmembrane region" description="Helical" evidence="5">
    <location>
        <begin position="88"/>
        <end position="105"/>
    </location>
</feature>
<evidence type="ECO:0000256" key="1">
    <source>
        <dbReference type="ARBA" id="ARBA00004370"/>
    </source>
</evidence>
<feature type="domain" description="Methyl-accepting transducer" evidence="6">
    <location>
        <begin position="223"/>
        <end position="459"/>
    </location>
</feature>
<evidence type="ECO:0000256" key="5">
    <source>
        <dbReference type="SAM" id="Phobius"/>
    </source>
</evidence>
<keyword evidence="5" id="KW-0812">Transmembrane</keyword>
<dbReference type="GO" id="GO:0006935">
    <property type="term" value="P:chemotaxis"/>
    <property type="evidence" value="ECO:0007669"/>
    <property type="project" value="UniProtKB-ARBA"/>
</dbReference>
<evidence type="ECO:0000259" key="6">
    <source>
        <dbReference type="PROSITE" id="PS50111"/>
    </source>
</evidence>
<dbReference type="AlphaFoldDB" id="A0A2U8GSR0"/>
<sequence>MTTDDLLSAYRIHADRVMLVTLAALLLITLGVAGATGTWSITLAVGLPALAVPVLIHRLAPGTLVSRIAVACALMVFSALAIQQTQGLTEVHFSIFALLAFLLYYRDWRPILAAALLIAVHHLSFNYLQALNWGVYVFEGSTGLGRVALHAAFVVVEAGMLMYMAVSLQRDAVESARVAELATRIGEGDLRPGAATQTADGLLGLVAKMRAELGSTLTQVEREASTVAGSARALDRQSGVVAELMQRQRQATVGMSTQIEGLTGAISTLSSEAESARQLAAHSGAAARAGARVVNATLDEIGSIASTIRDSAKNVEQLGKQSERVAEVVGLIKDIAGQTNLLALNAAIEAARAGEQGRGFAVVADEVRKLAERTAAATEEISAMIDDIRNSRSAALGSIEDAVTRVGNGTRLAAEAEGSIAEITDEAGKVERVVEAIARSLLEQQEGAGAIAHSVESIANMAQDSADSASKVAQEVGGLERSAAALTQAVQRFRLS</sequence>
<reference evidence="7 8" key="1">
    <citation type="submission" date="2017-06" db="EMBL/GenBank/DDBJ databases">
        <title>Azoarcus.</title>
        <authorList>
            <person name="Woo J.-H."/>
            <person name="Kim H.-S."/>
        </authorList>
    </citation>
    <scope>NUCLEOTIDE SEQUENCE [LARGE SCALE GENOMIC DNA]</scope>
    <source>
        <strain evidence="7 8">TSPY31</strain>
    </source>
</reference>
<dbReference type="PANTHER" id="PTHR32089">
    <property type="entry name" value="METHYL-ACCEPTING CHEMOTAXIS PROTEIN MCPB"/>
    <property type="match status" value="1"/>
</dbReference>
<dbReference type="PANTHER" id="PTHR32089:SF112">
    <property type="entry name" value="LYSOZYME-LIKE PROTEIN-RELATED"/>
    <property type="match status" value="1"/>
</dbReference>
<dbReference type="PROSITE" id="PS50111">
    <property type="entry name" value="CHEMOTAXIS_TRANSDUC_2"/>
    <property type="match status" value="1"/>
</dbReference>
<name>A0A2U8GSR0_9RHOO</name>
<accession>A0A2U8GSR0</accession>
<feature type="transmembrane region" description="Helical" evidence="5">
    <location>
        <begin position="17"/>
        <end position="33"/>
    </location>
</feature>
<evidence type="ECO:0000256" key="2">
    <source>
        <dbReference type="ARBA" id="ARBA00023224"/>
    </source>
</evidence>